<keyword evidence="9 22" id="KW-0862">Zinc</keyword>
<dbReference type="GO" id="GO:0031410">
    <property type="term" value="C:cytoplasmic vesicle"/>
    <property type="evidence" value="ECO:0007669"/>
    <property type="project" value="UniProtKB-ARBA"/>
</dbReference>
<proteinExistence type="inferred from homology"/>
<evidence type="ECO:0000256" key="14">
    <source>
        <dbReference type="ARBA" id="ARBA00023136"/>
    </source>
</evidence>
<dbReference type="EMBL" id="AFYH01238560">
    <property type="status" value="NOT_ANNOTATED_CDS"/>
    <property type="molecule type" value="Genomic_DNA"/>
</dbReference>
<dbReference type="GO" id="GO:0005886">
    <property type="term" value="C:plasma membrane"/>
    <property type="evidence" value="ECO:0007669"/>
    <property type="project" value="UniProtKB-SubCell"/>
</dbReference>
<evidence type="ECO:0000256" key="17">
    <source>
        <dbReference type="ARBA" id="ARBA00062849"/>
    </source>
</evidence>
<feature type="binding site" evidence="22">
    <location>
        <position position="484"/>
    </location>
    <ligand>
        <name>Zn(2+)</name>
        <dbReference type="ChEBI" id="CHEBI:29105"/>
        <note>catalytic</note>
    </ligand>
</feature>
<keyword evidence="7 22" id="KW-0479">Metal-binding</keyword>
<comment type="subcellular location">
    <subcellularLocation>
        <location evidence="1">Cell membrane</location>
        <topology evidence="1">Single-pass type II membrane protein</topology>
    </subcellularLocation>
</comment>
<evidence type="ECO:0000256" key="3">
    <source>
        <dbReference type="ARBA" id="ARBA00022475"/>
    </source>
</evidence>
<reference evidence="28" key="3">
    <citation type="submission" date="2025-09" db="UniProtKB">
        <authorList>
            <consortium name="Ensembl"/>
        </authorList>
    </citation>
    <scope>IDENTIFICATION</scope>
</reference>
<dbReference type="EMBL" id="AFYH01238559">
    <property type="status" value="NOT_ANNOTATED_CDS"/>
    <property type="molecule type" value="Genomic_DNA"/>
</dbReference>
<comment type="similarity">
    <text evidence="2">Belongs to the peptidase M1 family.</text>
</comment>
<evidence type="ECO:0000256" key="10">
    <source>
        <dbReference type="ARBA" id="ARBA00022968"/>
    </source>
</evidence>
<feature type="site" description="Transition state stabilizer" evidence="23">
    <location>
        <position position="549"/>
    </location>
</feature>
<evidence type="ECO:0000256" key="13">
    <source>
        <dbReference type="ARBA" id="ARBA00023049"/>
    </source>
</evidence>
<accession>H3A6R7</accession>
<dbReference type="InterPro" id="IPR034016">
    <property type="entry name" value="M1_APN-typ"/>
</dbReference>
<evidence type="ECO:0000259" key="25">
    <source>
        <dbReference type="Pfam" id="PF01433"/>
    </source>
</evidence>
<dbReference type="AlphaFoldDB" id="H3A6R7"/>
<keyword evidence="13" id="KW-0482">Metalloprotease</keyword>
<dbReference type="GO" id="GO:0042277">
    <property type="term" value="F:peptide binding"/>
    <property type="evidence" value="ECO:0007669"/>
    <property type="project" value="TreeGrafter"/>
</dbReference>
<dbReference type="FunFam" id="1.25.50.20:FF:000003">
    <property type="entry name" value="Leucyl-cystinyl aminopeptidase"/>
    <property type="match status" value="1"/>
</dbReference>
<dbReference type="GO" id="GO:0043171">
    <property type="term" value="P:peptide catabolic process"/>
    <property type="evidence" value="ECO:0007669"/>
    <property type="project" value="TreeGrafter"/>
</dbReference>
<evidence type="ECO:0000256" key="16">
    <source>
        <dbReference type="ARBA" id="ARBA00052614"/>
    </source>
</evidence>
<keyword evidence="14 24" id="KW-0472">Membrane</keyword>
<feature type="transmembrane region" description="Helical" evidence="24">
    <location>
        <begin position="110"/>
        <end position="130"/>
    </location>
</feature>
<dbReference type="GO" id="GO:0005615">
    <property type="term" value="C:extracellular space"/>
    <property type="evidence" value="ECO:0007669"/>
    <property type="project" value="TreeGrafter"/>
</dbReference>
<evidence type="ECO:0000256" key="1">
    <source>
        <dbReference type="ARBA" id="ARBA00004401"/>
    </source>
</evidence>
<dbReference type="Gene3D" id="1.10.390.10">
    <property type="entry name" value="Neutral Protease Domain 2"/>
    <property type="match status" value="1"/>
</dbReference>
<evidence type="ECO:0000256" key="11">
    <source>
        <dbReference type="ARBA" id="ARBA00022989"/>
    </source>
</evidence>
<dbReference type="Pfam" id="PF11838">
    <property type="entry name" value="ERAP1_C"/>
    <property type="match status" value="1"/>
</dbReference>
<dbReference type="STRING" id="7897.ENSLACP00000005338"/>
<evidence type="ECO:0000256" key="24">
    <source>
        <dbReference type="SAM" id="Phobius"/>
    </source>
</evidence>
<feature type="binding site" evidence="22">
    <location>
        <position position="461"/>
    </location>
    <ligand>
        <name>Zn(2+)</name>
        <dbReference type="ChEBI" id="CHEBI:29105"/>
        <note>catalytic</note>
    </ligand>
</feature>
<dbReference type="eggNOG" id="KOG1046">
    <property type="taxonomic scope" value="Eukaryota"/>
</dbReference>
<dbReference type="GeneTree" id="ENSGT00940000157902"/>
<evidence type="ECO:0000256" key="15">
    <source>
        <dbReference type="ARBA" id="ARBA00023180"/>
    </source>
</evidence>
<dbReference type="FunFam" id="2.60.40.1730:FF:000001">
    <property type="entry name" value="Leucyl-cystinyl aminopeptidase"/>
    <property type="match status" value="1"/>
</dbReference>
<dbReference type="GO" id="GO:0008217">
    <property type="term" value="P:regulation of blood pressure"/>
    <property type="evidence" value="ECO:0007669"/>
    <property type="project" value="TreeGrafter"/>
</dbReference>
<feature type="active site" description="Proton acceptor" evidence="21">
    <location>
        <position position="462"/>
    </location>
</feature>
<dbReference type="Pfam" id="PF17900">
    <property type="entry name" value="Peptidase_M1_N"/>
    <property type="match status" value="1"/>
</dbReference>
<keyword evidence="15" id="KW-0325">Glycoprotein</keyword>
<evidence type="ECO:0000256" key="20">
    <source>
        <dbReference type="ARBA" id="ARBA00080172"/>
    </source>
</evidence>
<dbReference type="InterPro" id="IPR027268">
    <property type="entry name" value="Peptidase_M4/M1_CTD_sf"/>
</dbReference>
<dbReference type="InParanoid" id="H3A6R7"/>
<dbReference type="PANTHER" id="PTHR11533">
    <property type="entry name" value="PROTEASE M1 ZINC METALLOPROTEASE"/>
    <property type="match status" value="1"/>
</dbReference>
<evidence type="ECO:0000256" key="23">
    <source>
        <dbReference type="PIRSR" id="PIRSR634016-4"/>
    </source>
</evidence>
<dbReference type="HOGENOM" id="CLU_003705_2_2_1"/>
<dbReference type="InterPro" id="IPR050344">
    <property type="entry name" value="Peptidase_M1_aminopeptidases"/>
</dbReference>
<dbReference type="Gene3D" id="2.60.40.1730">
    <property type="entry name" value="tricorn interacting facor f3 domain"/>
    <property type="match status" value="1"/>
</dbReference>
<protein>
    <recommendedName>
        <fullName evidence="19">Leucyl-cystinyl aminopeptidase</fullName>
        <ecNumber evidence="18">3.4.11.3</ecNumber>
    </recommendedName>
    <alternativeName>
        <fullName evidence="20">Oxytocinase</fullName>
    </alternativeName>
</protein>
<dbReference type="Pfam" id="PF01433">
    <property type="entry name" value="Peptidase_M1"/>
    <property type="match status" value="1"/>
</dbReference>
<keyword evidence="10" id="KW-0735">Signal-anchor</keyword>
<keyword evidence="4" id="KW-0597">Phosphoprotein</keyword>
<comment type="catalytic activity">
    <reaction evidence="16">
        <text>Release of an N-terminal amino acid, Cys-|-Xaa-, in which the half-cystine residue is involved in a disulfide loop, notably in oxytocin or vasopressin. Hydrolysis rates on a range of aminoacyl arylamides exceed that for the cystinyl derivative, however.</text>
        <dbReference type="EC" id="3.4.11.3"/>
    </reaction>
</comment>
<dbReference type="GO" id="GO:0006508">
    <property type="term" value="P:proteolysis"/>
    <property type="evidence" value="ECO:0007669"/>
    <property type="project" value="UniProtKB-KW"/>
</dbReference>
<keyword evidence="6 24" id="KW-0812">Transmembrane</keyword>
<dbReference type="EMBL" id="AFYH01238555">
    <property type="status" value="NOT_ANNOTATED_CDS"/>
    <property type="molecule type" value="Genomic_DNA"/>
</dbReference>
<dbReference type="CDD" id="cd09601">
    <property type="entry name" value="M1_APN-Q_like"/>
    <property type="match status" value="1"/>
</dbReference>
<dbReference type="Gene3D" id="1.25.50.20">
    <property type="match status" value="1"/>
</dbReference>
<dbReference type="InterPro" id="IPR001930">
    <property type="entry name" value="Peptidase_M1"/>
</dbReference>
<evidence type="ECO:0000256" key="2">
    <source>
        <dbReference type="ARBA" id="ARBA00010136"/>
    </source>
</evidence>
<dbReference type="PANTHER" id="PTHR11533:SF42">
    <property type="entry name" value="LEUCYL-CYSTINYL AMINOPEPTIDASE"/>
    <property type="match status" value="1"/>
</dbReference>
<evidence type="ECO:0000313" key="28">
    <source>
        <dbReference type="Ensembl" id="ENSLACP00000005338.1"/>
    </source>
</evidence>
<evidence type="ECO:0000256" key="9">
    <source>
        <dbReference type="ARBA" id="ARBA00022833"/>
    </source>
</evidence>
<dbReference type="FunCoup" id="H3A6R7">
    <property type="interactions" value="1080"/>
</dbReference>
<dbReference type="EC" id="3.4.11.3" evidence="18"/>
<feature type="domain" description="Peptidase M1 membrane alanine aminopeptidase" evidence="25">
    <location>
        <begin position="389"/>
        <end position="610"/>
    </location>
</feature>
<dbReference type="Proteomes" id="UP000008672">
    <property type="component" value="Unassembled WGS sequence"/>
</dbReference>
<evidence type="ECO:0000256" key="22">
    <source>
        <dbReference type="PIRSR" id="PIRSR634016-3"/>
    </source>
</evidence>
<dbReference type="Ensembl" id="ENSLACT00000005385.1">
    <property type="protein sequence ID" value="ENSLACP00000005338.1"/>
    <property type="gene ID" value="ENSLACG00000004747.1"/>
</dbReference>
<dbReference type="SUPFAM" id="SSF55486">
    <property type="entry name" value="Metalloproteases ('zincins'), catalytic domain"/>
    <property type="match status" value="1"/>
</dbReference>
<evidence type="ECO:0000259" key="26">
    <source>
        <dbReference type="Pfam" id="PF11838"/>
    </source>
</evidence>
<reference evidence="28" key="2">
    <citation type="submission" date="2025-08" db="UniProtKB">
        <authorList>
            <consortium name="Ensembl"/>
        </authorList>
    </citation>
    <scope>IDENTIFICATION</scope>
</reference>
<dbReference type="Gene3D" id="2.60.40.1910">
    <property type="match status" value="1"/>
</dbReference>
<evidence type="ECO:0000256" key="19">
    <source>
        <dbReference type="ARBA" id="ARBA00071211"/>
    </source>
</evidence>
<evidence type="ECO:0000256" key="5">
    <source>
        <dbReference type="ARBA" id="ARBA00022670"/>
    </source>
</evidence>
<comment type="cofactor">
    <cofactor evidence="22">
        <name>Zn(2+)</name>
        <dbReference type="ChEBI" id="CHEBI:29105"/>
    </cofactor>
    <text evidence="22">Binds 1 zinc ion per subunit.</text>
</comment>
<keyword evidence="8" id="KW-0378">Hydrolase</keyword>
<reference evidence="29" key="1">
    <citation type="submission" date="2011-08" db="EMBL/GenBank/DDBJ databases">
        <title>The draft genome of Latimeria chalumnae.</title>
        <authorList>
            <person name="Di Palma F."/>
            <person name="Alfoldi J."/>
            <person name="Johnson J."/>
            <person name="Berlin A."/>
            <person name="Gnerre S."/>
            <person name="Jaffe D."/>
            <person name="MacCallum I."/>
            <person name="Young S."/>
            <person name="Walker B.J."/>
            <person name="Lander E."/>
            <person name="Lindblad-Toh K."/>
        </authorList>
    </citation>
    <scope>NUCLEOTIDE SEQUENCE [LARGE SCALE GENOMIC DNA]</scope>
    <source>
        <strain evidence="29">Wild caught</strain>
    </source>
</reference>
<dbReference type="EMBL" id="AFYH01238561">
    <property type="status" value="NOT_ANNOTATED_CDS"/>
    <property type="molecule type" value="Genomic_DNA"/>
</dbReference>
<evidence type="ECO:0000256" key="6">
    <source>
        <dbReference type="ARBA" id="ARBA00022692"/>
    </source>
</evidence>
<feature type="domain" description="ERAP1-like C-terminal" evidence="26">
    <location>
        <begin position="692"/>
        <end position="1011"/>
    </location>
</feature>
<dbReference type="GO" id="GO:0070006">
    <property type="term" value="F:metalloaminopeptidase activity"/>
    <property type="evidence" value="ECO:0007669"/>
    <property type="project" value="TreeGrafter"/>
</dbReference>
<dbReference type="InterPro" id="IPR045357">
    <property type="entry name" value="Aminopeptidase_N-like_N"/>
</dbReference>
<dbReference type="Bgee" id="ENSLACG00000004747">
    <property type="expression patterns" value="Expressed in post-anal tail muscle and 4 other cell types or tissues"/>
</dbReference>
<dbReference type="EMBL" id="AFYH01238558">
    <property type="status" value="NOT_ANNOTATED_CDS"/>
    <property type="molecule type" value="Genomic_DNA"/>
</dbReference>
<evidence type="ECO:0000256" key="7">
    <source>
        <dbReference type="ARBA" id="ARBA00022723"/>
    </source>
</evidence>
<keyword evidence="12" id="KW-0007">Acetylation</keyword>
<keyword evidence="3" id="KW-1003">Cell membrane</keyword>
<dbReference type="EMBL" id="AFYH01238557">
    <property type="status" value="NOT_ANNOTATED_CDS"/>
    <property type="molecule type" value="Genomic_DNA"/>
</dbReference>
<name>H3A6R7_LATCH</name>
<dbReference type="FunFam" id="1.10.390.10:FF:000010">
    <property type="entry name" value="Leucyl-cystinyl aminopeptidase"/>
    <property type="match status" value="1"/>
</dbReference>
<feature type="domain" description="Aminopeptidase N-like N-terminal" evidence="27">
    <location>
        <begin position="173"/>
        <end position="355"/>
    </location>
</feature>
<evidence type="ECO:0000256" key="12">
    <source>
        <dbReference type="ARBA" id="ARBA00022990"/>
    </source>
</evidence>
<dbReference type="GO" id="GO:0008270">
    <property type="term" value="F:zinc ion binding"/>
    <property type="evidence" value="ECO:0007669"/>
    <property type="project" value="InterPro"/>
</dbReference>
<evidence type="ECO:0000313" key="29">
    <source>
        <dbReference type="Proteomes" id="UP000008672"/>
    </source>
</evidence>
<sequence>TFCFPDRAPLPRNMIENSMFEEEPDVVDLAKDPRIHPLESDEIEYEPRSSRLLVRGLGEHDLDEDEEDYESSARLLGMSFMNRSSSLRNSASSYGRSSDGSCALPSVRTLCLGAFVMGIIVSVVMVIYFLPKCTFAKGGCHKENQTMEQVYPIATDGRVFPWAGVRLPSSVTPLHYELVLHPNLITMNFSGFVQMTITVNQDTNKIVLHSSGLKIEGAAITLAARNHLVQVLEYPTHNQIAVLVPETLVKGQNCVLMINYTASLSDSYSGFYKSSYKTKTGETRWLAATQFEPVAARTAFPCFDEPDFKATFLIKINREKHHKALSNMPKNVSTPIENGLVQDEFCVSVKMSTYLVAFIVGELQNISKDANGTLVSVYAVPEKQDQIQYALEATVKLLEFYEKYFKINYPLQKLDLVAVPDFQAGAMENWGLITFTETTLLYDNETSSLLDKQIVTIVIAHELAHQWFGNLVTMKWWNDLWLNEGFATFMEYTSIAKTFPDLQASEDDDKFLYTRLKAMAKDSLNSSHPISAKVETSEQVEEMFDSISYEKGASLLLMLKTLLSEDVFQKGTIDYLKTYSYGNTKSDDLWESMNKIKDKKLDVKELMKTWTHQKGCPLVTVTNKGKQIQLRQERYLRSFSSGSSTSDTRQGAHYYLDPFCMSLWILIEKKFVRISTFYSQLDTIEVADEVVWIKFNLNMNGYYIVDYGEDGWAKLINLLKTNHTILSEKDRAGLINNIFALASLGRVTLKQALDLVQYLVTENCTAPVVEALSQLDSIIKMVEKRELLNLAKAMKDFIYSILQRGLKLHLFTEEISPKEITGINALLGLMNIYSVQVCFVPFLQLDSTVLRTFLFGSLPTDLMKTVFSVGALTSDGWKFLLDMYTRASSATEKMKILEALASTYDVRKLIWLMQESLQENSIKTQDLPYIIITASKNLGPHLCAWNFVQENWEKLVQKFHLGSFTIQNIITKTTSHFSTRNRLREVQSFFDSLKDKGSQLRIVQEAIETIQLNIQWMDRNLGTLQEWLRNRTGLS</sequence>
<dbReference type="PRINTS" id="PR00756">
    <property type="entry name" value="ALADIPTASE"/>
</dbReference>
<dbReference type="SUPFAM" id="SSF63737">
    <property type="entry name" value="Leukotriene A4 hydrolase N-terminal domain"/>
    <property type="match status" value="1"/>
</dbReference>
<dbReference type="InterPro" id="IPR042097">
    <property type="entry name" value="Aminopeptidase_N-like_N_sf"/>
</dbReference>
<dbReference type="OMA" id="AWDFIQV"/>
<evidence type="ECO:0000256" key="21">
    <source>
        <dbReference type="PIRSR" id="PIRSR634016-1"/>
    </source>
</evidence>
<feature type="binding site" evidence="22">
    <location>
        <position position="465"/>
    </location>
    <ligand>
        <name>Zn(2+)</name>
        <dbReference type="ChEBI" id="CHEBI:29105"/>
        <note>catalytic</note>
    </ligand>
</feature>
<evidence type="ECO:0000256" key="4">
    <source>
        <dbReference type="ARBA" id="ARBA00022553"/>
    </source>
</evidence>
<evidence type="ECO:0000256" key="8">
    <source>
        <dbReference type="ARBA" id="ARBA00022801"/>
    </source>
</evidence>
<keyword evidence="29" id="KW-1185">Reference proteome</keyword>
<organism evidence="28 29">
    <name type="scientific">Latimeria chalumnae</name>
    <name type="common">Coelacanth</name>
    <dbReference type="NCBI Taxonomy" id="7897"/>
    <lineage>
        <taxon>Eukaryota</taxon>
        <taxon>Metazoa</taxon>
        <taxon>Chordata</taxon>
        <taxon>Craniata</taxon>
        <taxon>Vertebrata</taxon>
        <taxon>Euteleostomi</taxon>
        <taxon>Coelacanthiformes</taxon>
        <taxon>Coelacanthidae</taxon>
        <taxon>Latimeria</taxon>
    </lineage>
</organism>
<keyword evidence="11 24" id="KW-1133">Transmembrane helix</keyword>
<evidence type="ECO:0000259" key="27">
    <source>
        <dbReference type="Pfam" id="PF17900"/>
    </source>
</evidence>
<dbReference type="EMBL" id="AFYH01238556">
    <property type="status" value="NOT_ANNOTATED_CDS"/>
    <property type="molecule type" value="Genomic_DNA"/>
</dbReference>
<dbReference type="EMBL" id="AFYH01238554">
    <property type="status" value="NOT_ANNOTATED_CDS"/>
    <property type="molecule type" value="Genomic_DNA"/>
</dbReference>
<comment type="subunit">
    <text evidence="17">Homodimer. Binds tankyrases 1 and 2.</text>
</comment>
<evidence type="ECO:0000256" key="18">
    <source>
        <dbReference type="ARBA" id="ARBA00066490"/>
    </source>
</evidence>
<dbReference type="InterPro" id="IPR014782">
    <property type="entry name" value="Peptidase_M1_dom"/>
</dbReference>
<dbReference type="InterPro" id="IPR024571">
    <property type="entry name" value="ERAP1-like_C_dom"/>
</dbReference>
<gene>
    <name evidence="28" type="primary">LNPEP</name>
</gene>
<keyword evidence="5" id="KW-0645">Protease</keyword>